<dbReference type="PANTHER" id="PTHR12112">
    <property type="entry name" value="BNIP - RELATED"/>
    <property type="match status" value="1"/>
</dbReference>
<feature type="compositionally biased region" description="Basic and acidic residues" evidence="1">
    <location>
        <begin position="272"/>
        <end position="282"/>
    </location>
</feature>
<dbReference type="GO" id="GO:0004309">
    <property type="term" value="F:exopolyphosphatase activity"/>
    <property type="evidence" value="ECO:0007669"/>
    <property type="project" value="UniProtKB-EC"/>
</dbReference>
<dbReference type="EC" id="3.6.1.11" evidence="2"/>
<evidence type="ECO:0000313" key="3">
    <source>
        <dbReference type="Proteomes" id="UP001151582"/>
    </source>
</evidence>
<keyword evidence="3" id="KW-1185">Reference proteome</keyword>
<feature type="compositionally biased region" description="Low complexity" evidence="1">
    <location>
        <begin position="201"/>
        <end position="227"/>
    </location>
</feature>
<keyword evidence="2" id="KW-0378">Hydrolase</keyword>
<sequence length="282" mass="30716">MANSPTLHRFVSSRRQALQQAVDQVMQGDGNHRLVVTMGNEAADLDSMATAITYSYWRHLAELSQSSTTVFIPLINIPRDEFRLRPECERVIEQTAQIPSNDLVFINDPPIEALFSWVRSRAEDDGSGDVASLGLDIVLVDHAAPNREQKFLEPFVRGVLDHHKEEHKFSNANPRWVAPVGSATTLTTLEGYALLGGQGHSSSAQSTNSSSTSEMPPAASSSPLSSSFGDTGEEHDQGRFPEIVRSQPGLFHLILAPIITDTSNFSPNAGKTKPEDKEAAAL</sequence>
<dbReference type="OrthoDB" id="374045at2759"/>
<dbReference type="SUPFAM" id="SSF64182">
    <property type="entry name" value="DHH phosphoesterases"/>
    <property type="match status" value="1"/>
</dbReference>
<organism evidence="2 3">
    <name type="scientific">Dimargaris verticillata</name>
    <dbReference type="NCBI Taxonomy" id="2761393"/>
    <lineage>
        <taxon>Eukaryota</taxon>
        <taxon>Fungi</taxon>
        <taxon>Fungi incertae sedis</taxon>
        <taxon>Zoopagomycota</taxon>
        <taxon>Kickxellomycotina</taxon>
        <taxon>Dimargaritomycetes</taxon>
        <taxon>Dimargaritales</taxon>
        <taxon>Dimargaritaceae</taxon>
        <taxon>Dimargaris</taxon>
    </lineage>
</organism>
<feature type="non-terminal residue" evidence="2">
    <location>
        <position position="282"/>
    </location>
</feature>
<name>A0A9W8B1Y6_9FUNG</name>
<accession>A0A9W8B1Y6</accession>
<evidence type="ECO:0000256" key="1">
    <source>
        <dbReference type="SAM" id="MobiDB-lite"/>
    </source>
</evidence>
<dbReference type="PANTHER" id="PTHR12112:SF39">
    <property type="entry name" value="EG:152A3.5 PROTEIN (FBGN0003116_PN PROTEIN)"/>
    <property type="match status" value="1"/>
</dbReference>
<reference evidence="2" key="1">
    <citation type="submission" date="2022-07" db="EMBL/GenBank/DDBJ databases">
        <title>Phylogenomic reconstructions and comparative analyses of Kickxellomycotina fungi.</title>
        <authorList>
            <person name="Reynolds N.K."/>
            <person name="Stajich J.E."/>
            <person name="Barry K."/>
            <person name="Grigoriev I.V."/>
            <person name="Crous P."/>
            <person name="Smith M.E."/>
        </authorList>
    </citation>
    <scope>NUCLEOTIDE SEQUENCE</scope>
    <source>
        <strain evidence="2">RSA 567</strain>
    </source>
</reference>
<dbReference type="EMBL" id="JANBQB010001592">
    <property type="protein sequence ID" value="KAJ1970877.1"/>
    <property type="molecule type" value="Genomic_DNA"/>
</dbReference>
<gene>
    <name evidence="2" type="primary">PPX1_3</name>
    <name evidence="2" type="ORF">H4R34_005922</name>
</gene>
<evidence type="ECO:0000313" key="2">
    <source>
        <dbReference type="EMBL" id="KAJ1970877.1"/>
    </source>
</evidence>
<proteinExistence type="predicted"/>
<dbReference type="GO" id="GO:0005737">
    <property type="term" value="C:cytoplasm"/>
    <property type="evidence" value="ECO:0007669"/>
    <property type="project" value="TreeGrafter"/>
</dbReference>
<protein>
    <submittedName>
        <fullName evidence="2">Exopolyphosphatase</fullName>
        <ecNumber evidence="2">3.6.1.11</ecNumber>
    </submittedName>
</protein>
<dbReference type="AlphaFoldDB" id="A0A9W8B1Y6"/>
<dbReference type="InterPro" id="IPR038763">
    <property type="entry name" value="DHH_sf"/>
</dbReference>
<comment type="caution">
    <text evidence="2">The sequence shown here is derived from an EMBL/GenBank/DDBJ whole genome shotgun (WGS) entry which is preliminary data.</text>
</comment>
<dbReference type="Proteomes" id="UP001151582">
    <property type="component" value="Unassembled WGS sequence"/>
</dbReference>
<feature type="region of interest" description="Disordered" evidence="1">
    <location>
        <begin position="197"/>
        <end position="236"/>
    </location>
</feature>
<dbReference type="Gene3D" id="3.90.1640.10">
    <property type="entry name" value="inorganic pyrophosphatase (n-terminal core)"/>
    <property type="match status" value="1"/>
</dbReference>
<feature type="region of interest" description="Disordered" evidence="1">
    <location>
        <begin position="262"/>
        <end position="282"/>
    </location>
</feature>